<comment type="caution">
    <text evidence="1">The sequence shown here is derived from an EMBL/GenBank/DDBJ whole genome shotgun (WGS) entry which is preliminary data.</text>
</comment>
<reference evidence="1 2" key="1">
    <citation type="submission" date="2020-12" db="EMBL/GenBank/DDBJ databases">
        <title>Pseudomonas schmalbachii sp. nov. isolated from millipede gut.</title>
        <authorList>
            <person name="Shelomi M."/>
        </authorList>
    </citation>
    <scope>NUCLEOTIDE SEQUENCE [LARGE SCALE GENOMIC DNA]</scope>
    <source>
        <strain evidence="1 2">Milli4</strain>
    </source>
</reference>
<dbReference type="Proteomes" id="UP000669060">
    <property type="component" value="Unassembled WGS sequence"/>
</dbReference>
<protein>
    <submittedName>
        <fullName evidence="1">Uncharacterized protein</fullName>
    </submittedName>
</protein>
<gene>
    <name evidence="1" type="ORF">JFY56_06470</name>
</gene>
<organism evidence="1 2">
    <name type="scientific">Pseudomonas schmalbachii</name>
    <dbReference type="NCBI Taxonomy" id="2816993"/>
    <lineage>
        <taxon>Bacteria</taxon>
        <taxon>Pseudomonadati</taxon>
        <taxon>Pseudomonadota</taxon>
        <taxon>Gammaproteobacteria</taxon>
        <taxon>Pseudomonadales</taxon>
        <taxon>Pseudomonadaceae</taxon>
        <taxon>Pseudomonas</taxon>
    </lineage>
</organism>
<evidence type="ECO:0000313" key="1">
    <source>
        <dbReference type="EMBL" id="MBO3274861.1"/>
    </source>
</evidence>
<dbReference type="EMBL" id="JAELYA010000002">
    <property type="protein sequence ID" value="MBO3274861.1"/>
    <property type="molecule type" value="Genomic_DNA"/>
</dbReference>
<dbReference type="RefSeq" id="WP_208312709.1">
    <property type="nucleotide sequence ID" value="NZ_JAELYA010000002.1"/>
</dbReference>
<keyword evidence="2" id="KW-1185">Reference proteome</keyword>
<sequence>MDANEFPSPTPQPDLALLANILALATRNMSSISALVTQLSVELSQSLDPHLQRLGQNTLGDIARLASDLDSQWKLIESLSRYLPPCQDVQVTGSELITEIHITELPQPD</sequence>
<evidence type="ECO:0000313" key="2">
    <source>
        <dbReference type="Proteomes" id="UP000669060"/>
    </source>
</evidence>
<proteinExistence type="predicted"/>
<name>A0ABS3TMH5_9PSED</name>
<accession>A0ABS3TMH5</accession>